<evidence type="ECO:0000313" key="4">
    <source>
        <dbReference type="EMBL" id="VDR26560.1"/>
    </source>
</evidence>
<dbReference type="Proteomes" id="UP000274346">
    <property type="component" value="Chromosome"/>
</dbReference>
<evidence type="ECO:0000256" key="2">
    <source>
        <dbReference type="ARBA" id="ARBA00022777"/>
    </source>
</evidence>
<dbReference type="EC" id="2.7.1.-" evidence="4"/>
<evidence type="ECO:0000256" key="1">
    <source>
        <dbReference type="ARBA" id="ARBA00022679"/>
    </source>
</evidence>
<dbReference type="InterPro" id="IPR011611">
    <property type="entry name" value="PfkB_dom"/>
</dbReference>
<dbReference type="KEGG" id="rtg:NCTC13098_02911"/>
<dbReference type="GO" id="GO:0016301">
    <property type="term" value="F:kinase activity"/>
    <property type="evidence" value="ECO:0007669"/>
    <property type="project" value="UniProtKB-KW"/>
</dbReference>
<dbReference type="Gene3D" id="3.40.1190.20">
    <property type="match status" value="1"/>
</dbReference>
<protein>
    <submittedName>
        <fullName evidence="4">Uncharacterized sugar kinase ydjH</fullName>
        <ecNumber evidence="4">2.7.1.-</ecNumber>
    </submittedName>
</protein>
<dbReference type="PANTHER" id="PTHR10584">
    <property type="entry name" value="SUGAR KINASE"/>
    <property type="match status" value="1"/>
</dbReference>
<proteinExistence type="predicted"/>
<dbReference type="SUPFAM" id="SSF53613">
    <property type="entry name" value="Ribokinase-like"/>
    <property type="match status" value="1"/>
</dbReference>
<dbReference type="PROSITE" id="PS00584">
    <property type="entry name" value="PFKB_KINASES_2"/>
    <property type="match status" value="1"/>
</dbReference>
<dbReference type="RefSeq" id="WP_045859082.1">
    <property type="nucleotide sequence ID" value="NZ_LANE01000009.1"/>
</dbReference>
<keyword evidence="2 4" id="KW-0418">Kinase</keyword>
<keyword evidence="1 4" id="KW-0808">Transferase</keyword>
<dbReference type="AlphaFoldDB" id="A0A3P8M069"/>
<dbReference type="InterPro" id="IPR002173">
    <property type="entry name" value="Carboh/pur_kinase_PfkB_CS"/>
</dbReference>
<gene>
    <name evidence="4" type="primary">ydjH_3</name>
    <name evidence="4" type="ORF">NCTC13098_02911</name>
</gene>
<dbReference type="InterPro" id="IPR029056">
    <property type="entry name" value="Ribokinase-like"/>
</dbReference>
<evidence type="ECO:0000259" key="3">
    <source>
        <dbReference type="Pfam" id="PF00294"/>
    </source>
</evidence>
<organism evidence="4 5">
    <name type="scientific">Raoultella terrigena</name>
    <name type="common">Klebsiella terrigena</name>
    <dbReference type="NCBI Taxonomy" id="577"/>
    <lineage>
        <taxon>Bacteria</taxon>
        <taxon>Pseudomonadati</taxon>
        <taxon>Pseudomonadota</taxon>
        <taxon>Gammaproteobacteria</taxon>
        <taxon>Enterobacterales</taxon>
        <taxon>Enterobacteriaceae</taxon>
        <taxon>Klebsiella/Raoultella group</taxon>
        <taxon>Raoultella</taxon>
    </lineage>
</organism>
<accession>A0A3P8M069</accession>
<reference evidence="4 5" key="1">
    <citation type="submission" date="2018-12" db="EMBL/GenBank/DDBJ databases">
        <authorList>
            <consortium name="Pathogen Informatics"/>
        </authorList>
    </citation>
    <scope>NUCLEOTIDE SEQUENCE [LARGE SCALE GENOMIC DNA]</scope>
    <source>
        <strain evidence="4 5">NCTC13098</strain>
    </source>
</reference>
<dbReference type="Pfam" id="PF00294">
    <property type="entry name" value="PfkB"/>
    <property type="match status" value="1"/>
</dbReference>
<dbReference type="PANTHER" id="PTHR10584:SF166">
    <property type="entry name" value="RIBOKINASE"/>
    <property type="match status" value="1"/>
</dbReference>
<dbReference type="EMBL" id="LR131271">
    <property type="protein sequence ID" value="VDR26560.1"/>
    <property type="molecule type" value="Genomic_DNA"/>
</dbReference>
<sequence length="320" mass="34507">MHKLTAPVLYIAGNYNIDLIMGTLAQWPLPGTEVMLEHSALRPGGSAGNCALALAAMQIPHRTIGCQGDDAFTAWLAAQFPGSAERWPQYACETSLTVAVTHPDKERSFLSNYGHITRLSAEDVLAQLPERATAGDIVLLCGTFLCTALLPHYPALLRALRQRGFQVAVDTGWPPQSWDPALREAVNQWLADCDWLLLNEVETLGLAAMSDLPQAARSLASRLSGRGGCIVKCGADGAWWWTAERGDRAAVKPVEVIDTIGAGDSFNAGFLAGLLSGQPAAQALRWGNAVAAHAISTSPRHYPDWRTLQHHIEETADGQR</sequence>
<feature type="domain" description="Carbohydrate kinase PfkB" evidence="3">
    <location>
        <begin position="16"/>
        <end position="297"/>
    </location>
</feature>
<evidence type="ECO:0000313" key="5">
    <source>
        <dbReference type="Proteomes" id="UP000274346"/>
    </source>
</evidence>
<dbReference type="GO" id="GO:0005829">
    <property type="term" value="C:cytosol"/>
    <property type="evidence" value="ECO:0007669"/>
    <property type="project" value="TreeGrafter"/>
</dbReference>
<name>A0A3P8M069_RAOTE</name>